<comment type="caution">
    <text evidence="4">The sequence shown here is derived from an EMBL/GenBank/DDBJ whole genome shotgun (WGS) entry which is preliminary data.</text>
</comment>
<keyword evidence="2" id="KW-0732">Signal</keyword>
<reference evidence="4 5" key="1">
    <citation type="submission" date="2022-01" db="EMBL/GenBank/DDBJ databases">
        <title>Whole genome-based taxonomy of the Shewanellaceae.</title>
        <authorList>
            <person name="Martin-Rodriguez A.J."/>
        </authorList>
    </citation>
    <scope>NUCLEOTIDE SEQUENCE [LARGE SCALE GENOMIC DNA]</scope>
    <source>
        <strain evidence="4 5">DSM 17177</strain>
    </source>
</reference>
<dbReference type="Gene3D" id="3.40.50.1820">
    <property type="entry name" value="alpha/beta hydrolase"/>
    <property type="match status" value="1"/>
</dbReference>
<accession>A0ABT0L796</accession>
<protein>
    <submittedName>
        <fullName evidence="4">S9 family peptidase</fullName>
    </submittedName>
</protein>
<dbReference type="InterPro" id="IPR029058">
    <property type="entry name" value="AB_hydrolase_fold"/>
</dbReference>
<keyword evidence="5" id="KW-1185">Reference proteome</keyword>
<dbReference type="Pfam" id="PF00326">
    <property type="entry name" value="Peptidase_S9"/>
    <property type="match status" value="1"/>
</dbReference>
<dbReference type="PANTHER" id="PTHR42776">
    <property type="entry name" value="SERINE PEPTIDASE S9 FAMILY MEMBER"/>
    <property type="match status" value="1"/>
</dbReference>
<organism evidence="4 5">
    <name type="scientific">Shewanella surugensis</name>
    <dbReference type="NCBI Taxonomy" id="212020"/>
    <lineage>
        <taxon>Bacteria</taxon>
        <taxon>Pseudomonadati</taxon>
        <taxon>Pseudomonadota</taxon>
        <taxon>Gammaproteobacteria</taxon>
        <taxon>Alteromonadales</taxon>
        <taxon>Shewanellaceae</taxon>
        <taxon>Shewanella</taxon>
    </lineage>
</organism>
<gene>
    <name evidence="4" type="ORF">L2764_03510</name>
</gene>
<evidence type="ECO:0000313" key="4">
    <source>
        <dbReference type="EMBL" id="MCL1123572.1"/>
    </source>
</evidence>
<dbReference type="Proteomes" id="UP001203423">
    <property type="component" value="Unassembled WGS sequence"/>
</dbReference>
<keyword evidence="1" id="KW-0378">Hydrolase</keyword>
<feature type="chain" id="PRO_5047055898" evidence="2">
    <location>
        <begin position="25"/>
        <end position="664"/>
    </location>
</feature>
<feature type="domain" description="Peptidase S9 prolyl oligopeptidase catalytic" evidence="3">
    <location>
        <begin position="453"/>
        <end position="663"/>
    </location>
</feature>
<dbReference type="PANTHER" id="PTHR42776:SF27">
    <property type="entry name" value="DIPEPTIDYL PEPTIDASE FAMILY MEMBER 6"/>
    <property type="match status" value="1"/>
</dbReference>
<proteinExistence type="predicted"/>
<dbReference type="SUPFAM" id="SSF53474">
    <property type="entry name" value="alpha/beta-Hydrolases"/>
    <property type="match status" value="1"/>
</dbReference>
<dbReference type="InterPro" id="IPR001375">
    <property type="entry name" value="Peptidase_S9_cat"/>
</dbReference>
<dbReference type="SUPFAM" id="SSF82171">
    <property type="entry name" value="DPP6 N-terminal domain-like"/>
    <property type="match status" value="1"/>
</dbReference>
<evidence type="ECO:0000256" key="1">
    <source>
        <dbReference type="ARBA" id="ARBA00022801"/>
    </source>
</evidence>
<dbReference type="RefSeq" id="WP_248938858.1">
    <property type="nucleotide sequence ID" value="NZ_JAKIKS010000008.1"/>
</dbReference>
<sequence length="664" mass="74476">MSASRLCRLLFSSLLLLFSTLSLAQTASQTPNELATLFSRSSQFSQVKISPNGDYISAITHKEGKTALLLLNATTLELLHLVRFSSNAQVGDYIWANDQRLVMEKEYIVGWQSHPIYYGELYAINADGSKPKYIFGYKRKSMLLSSHAKQNQAIRATGYILDPLINDDKHLLVSAIPWDNKNSRTLNTELAKTVYKVNIDKGTRTKVTRAPIENSQFMTDHQGQLRFVSGSQDHLSSSLFYRKNDAWVNVNKLGFKLDNMNLIAFGKEQNQLYVSGENQGQPLGIYRVNTTTGAHKKIIQNPDVDYSHAWINPLTKELYAIEFENGYPSYAFINKNDPFALYTKQLLNSFTGLQVRLVSSTKTADKVIVKTFNDTSPGQYYLFDTQAVKLRYLFSEKSWIEPKKMATVKPVQFSARDGQIIHGYLTLPKGQQAKDLPLVVNPHGGPYGVRDGWEFDVQNQLFASQGMAVLQVNFRGSGGYGQAFEALGYQKWGTDIQYDIIDGTKDLIAQGIVDKNRICIAGSSFGGYSALQSSIIEPDLFQCAIGMFGVYDLAEMFEEGDISDSKSGQAYLSTVLGDDPAQLQAMSPAQHVDKLKAKLLLIHGGKDERAPIEQFEALESALNKRKYPFDSLLLDDEGHGFYKDEHQAQAYRKMLSFLKENLKL</sequence>
<evidence type="ECO:0000256" key="2">
    <source>
        <dbReference type="SAM" id="SignalP"/>
    </source>
</evidence>
<dbReference type="EMBL" id="JAKIKS010000008">
    <property type="protein sequence ID" value="MCL1123572.1"/>
    <property type="molecule type" value="Genomic_DNA"/>
</dbReference>
<evidence type="ECO:0000259" key="3">
    <source>
        <dbReference type="Pfam" id="PF00326"/>
    </source>
</evidence>
<evidence type="ECO:0000313" key="5">
    <source>
        <dbReference type="Proteomes" id="UP001203423"/>
    </source>
</evidence>
<feature type="signal peptide" evidence="2">
    <location>
        <begin position="1"/>
        <end position="24"/>
    </location>
</feature>
<name>A0ABT0L796_9GAMM</name>